<gene>
    <name evidence="5" type="ORF">FOJ82_15185</name>
</gene>
<dbReference type="Gene3D" id="1.10.10.10">
    <property type="entry name" value="Winged helix-like DNA-binding domain superfamily/Winged helix DNA-binding domain"/>
    <property type="match status" value="1"/>
</dbReference>
<name>A0A553JWC2_9ACTN</name>
<sequence length="239" mass="26440">MYDKLGHDKLVMQLVDHLRSLNIRDGMALPSEASLMSDLGLGRQQLREALRVLEGFGAIEARQGARRRWRGVHLGELVSLSAQLIGSPHQTLAELLAVRQALETSMLAKVIQLHTRSSLDELLRIGHAMEERAHEGKSFADLDEQFHLGLFAPLGNDTLEGIVGAFWTLLDVVEHENPSVAVDPVVAEMHTAIVEAIVEGDYDLAVHELDTHFYGVRRRVSRRSTTAPSAAPAHRSTVR</sequence>
<dbReference type="EMBL" id="VKKG01000007">
    <property type="protein sequence ID" value="TRY16730.1"/>
    <property type="molecule type" value="Genomic_DNA"/>
</dbReference>
<keyword evidence="3" id="KW-0804">Transcription</keyword>
<dbReference type="Pfam" id="PF07729">
    <property type="entry name" value="FCD"/>
    <property type="match status" value="1"/>
</dbReference>
<dbReference type="PROSITE" id="PS50949">
    <property type="entry name" value="HTH_GNTR"/>
    <property type="match status" value="1"/>
</dbReference>
<evidence type="ECO:0000256" key="1">
    <source>
        <dbReference type="ARBA" id="ARBA00023015"/>
    </source>
</evidence>
<proteinExistence type="predicted"/>
<dbReference type="RefSeq" id="WP_143939344.1">
    <property type="nucleotide sequence ID" value="NZ_VKKG01000007.1"/>
</dbReference>
<dbReference type="SUPFAM" id="SSF46785">
    <property type="entry name" value="Winged helix' DNA-binding domain"/>
    <property type="match status" value="1"/>
</dbReference>
<dbReference type="Pfam" id="PF00392">
    <property type="entry name" value="GntR"/>
    <property type="match status" value="1"/>
</dbReference>
<dbReference type="InterPro" id="IPR008920">
    <property type="entry name" value="TF_FadR/GntR_C"/>
</dbReference>
<dbReference type="PANTHER" id="PTHR43537:SF5">
    <property type="entry name" value="UXU OPERON TRANSCRIPTIONAL REGULATOR"/>
    <property type="match status" value="1"/>
</dbReference>
<dbReference type="Proteomes" id="UP000317638">
    <property type="component" value="Unassembled WGS sequence"/>
</dbReference>
<feature type="domain" description="HTH gntR-type" evidence="4">
    <location>
        <begin position="4"/>
        <end position="77"/>
    </location>
</feature>
<reference evidence="5 6" key="1">
    <citation type="submission" date="2019-07" db="EMBL/GenBank/DDBJ databases">
        <authorList>
            <person name="Zhou L.-Y."/>
        </authorList>
    </citation>
    <scope>NUCLEOTIDE SEQUENCE [LARGE SCALE GENOMIC DNA]</scope>
    <source>
        <strain evidence="5 6">YIM 101269</strain>
    </source>
</reference>
<protein>
    <submittedName>
        <fullName evidence="5">FadR family transcriptional regulator</fullName>
    </submittedName>
</protein>
<evidence type="ECO:0000256" key="3">
    <source>
        <dbReference type="ARBA" id="ARBA00023163"/>
    </source>
</evidence>
<accession>A0A553JWC2</accession>
<evidence type="ECO:0000313" key="6">
    <source>
        <dbReference type="Proteomes" id="UP000317638"/>
    </source>
</evidence>
<dbReference type="InterPro" id="IPR000524">
    <property type="entry name" value="Tscrpt_reg_HTH_GntR"/>
</dbReference>
<dbReference type="OrthoDB" id="3267569at2"/>
<dbReference type="InterPro" id="IPR011711">
    <property type="entry name" value="GntR_C"/>
</dbReference>
<keyword evidence="1" id="KW-0805">Transcription regulation</keyword>
<dbReference type="GO" id="GO:0003677">
    <property type="term" value="F:DNA binding"/>
    <property type="evidence" value="ECO:0007669"/>
    <property type="project" value="UniProtKB-KW"/>
</dbReference>
<organism evidence="5 6">
    <name type="scientific">Tessaracoccus rhinocerotis</name>
    <dbReference type="NCBI Taxonomy" id="1689449"/>
    <lineage>
        <taxon>Bacteria</taxon>
        <taxon>Bacillati</taxon>
        <taxon>Actinomycetota</taxon>
        <taxon>Actinomycetes</taxon>
        <taxon>Propionibacteriales</taxon>
        <taxon>Propionibacteriaceae</taxon>
        <taxon>Tessaracoccus</taxon>
    </lineage>
</organism>
<keyword evidence="2" id="KW-0238">DNA-binding</keyword>
<dbReference type="SUPFAM" id="SSF48008">
    <property type="entry name" value="GntR ligand-binding domain-like"/>
    <property type="match status" value="1"/>
</dbReference>
<dbReference type="Gene3D" id="1.20.120.530">
    <property type="entry name" value="GntR ligand-binding domain-like"/>
    <property type="match status" value="1"/>
</dbReference>
<dbReference type="PANTHER" id="PTHR43537">
    <property type="entry name" value="TRANSCRIPTIONAL REGULATOR, GNTR FAMILY"/>
    <property type="match status" value="1"/>
</dbReference>
<dbReference type="SMART" id="SM00895">
    <property type="entry name" value="FCD"/>
    <property type="match status" value="1"/>
</dbReference>
<dbReference type="InterPro" id="IPR036388">
    <property type="entry name" value="WH-like_DNA-bd_sf"/>
</dbReference>
<dbReference type="GO" id="GO:0003700">
    <property type="term" value="F:DNA-binding transcription factor activity"/>
    <property type="evidence" value="ECO:0007669"/>
    <property type="project" value="InterPro"/>
</dbReference>
<keyword evidence="6" id="KW-1185">Reference proteome</keyword>
<evidence type="ECO:0000256" key="2">
    <source>
        <dbReference type="ARBA" id="ARBA00023125"/>
    </source>
</evidence>
<dbReference type="PRINTS" id="PR00035">
    <property type="entry name" value="HTHGNTR"/>
</dbReference>
<evidence type="ECO:0000259" key="4">
    <source>
        <dbReference type="PROSITE" id="PS50949"/>
    </source>
</evidence>
<evidence type="ECO:0000313" key="5">
    <source>
        <dbReference type="EMBL" id="TRY16730.1"/>
    </source>
</evidence>
<dbReference type="InterPro" id="IPR036390">
    <property type="entry name" value="WH_DNA-bd_sf"/>
</dbReference>
<dbReference type="AlphaFoldDB" id="A0A553JWC2"/>
<comment type="caution">
    <text evidence="5">The sequence shown here is derived from an EMBL/GenBank/DDBJ whole genome shotgun (WGS) entry which is preliminary data.</text>
</comment>